<evidence type="ECO:0000313" key="2">
    <source>
        <dbReference type="Proteomes" id="UP000732378"/>
    </source>
</evidence>
<dbReference type="EMBL" id="JAFBBZ010000001">
    <property type="protein sequence ID" value="MBM7510183.1"/>
    <property type="molecule type" value="Genomic_DNA"/>
</dbReference>
<organism evidence="1 2">
    <name type="scientific">Nocardioides salarius</name>
    <dbReference type="NCBI Taxonomy" id="374513"/>
    <lineage>
        <taxon>Bacteria</taxon>
        <taxon>Bacillati</taxon>
        <taxon>Actinomycetota</taxon>
        <taxon>Actinomycetes</taxon>
        <taxon>Propionibacteriales</taxon>
        <taxon>Nocardioidaceae</taxon>
        <taxon>Nocardioides</taxon>
    </lineage>
</organism>
<keyword evidence="2" id="KW-1185">Reference proteome</keyword>
<name>A0ABS2MG76_9ACTN</name>
<protein>
    <recommendedName>
        <fullName evidence="3">GNAT family N-acetyltransferase</fullName>
    </recommendedName>
</protein>
<accession>A0ABS2MG76</accession>
<reference evidence="1 2" key="1">
    <citation type="submission" date="2021-01" db="EMBL/GenBank/DDBJ databases">
        <title>Sequencing the genomes of 1000 actinobacteria strains.</title>
        <authorList>
            <person name="Klenk H.-P."/>
        </authorList>
    </citation>
    <scope>NUCLEOTIDE SEQUENCE [LARGE SCALE GENOMIC DNA]</scope>
    <source>
        <strain evidence="1 2">DSM 18239</strain>
    </source>
</reference>
<evidence type="ECO:0008006" key="3">
    <source>
        <dbReference type="Google" id="ProtNLM"/>
    </source>
</evidence>
<proteinExistence type="predicted"/>
<dbReference type="Proteomes" id="UP000732378">
    <property type="component" value="Unassembled WGS sequence"/>
</dbReference>
<gene>
    <name evidence="1" type="ORF">JOE61_003997</name>
</gene>
<comment type="caution">
    <text evidence="1">The sequence shown here is derived from an EMBL/GenBank/DDBJ whole genome shotgun (WGS) entry which is preliminary data.</text>
</comment>
<sequence length="226" mass="24566">MFGGRRQGPAEDMWSEWSRGLSLGAVELVAGRRVVARVDHEGVLLVARDLFVAWEHLGFADGLDPLSTMPGSLAVAVSRPWWAEHVPTLSGRERRRAQEELETGLVSVPVASRRAVPVEAFGDWLSAEVIARAPLPGRLCLTPGPETSVLDRDSSRPVPLDRLPISHTLRDRLAAWGAAAGAVPDDERTVIATWDRFLPEGRVLAADLETETGRSAAVWADCPDMP</sequence>
<evidence type="ECO:0000313" key="1">
    <source>
        <dbReference type="EMBL" id="MBM7510183.1"/>
    </source>
</evidence>
<dbReference type="RefSeq" id="WP_193670318.1">
    <property type="nucleotide sequence ID" value="NZ_JACDTV010000013.1"/>
</dbReference>